<proteinExistence type="predicted"/>
<sequence length="128" mass="14734">MKRIPCEYFGEGEKIYFNIGRILQLEAVLKKPIGRILAEGLGMTEVLVAFEIGLAHYKRRSSVFYQEKIQEMMNNTDFNFNELMITVQKALIASGVMGKKIYYQEFPEEATEEDNANIEAEEALNEKN</sequence>
<organism evidence="1">
    <name type="scientific">Siphoviridae sp. cttkn18</name>
    <dbReference type="NCBI Taxonomy" id="2823607"/>
    <lineage>
        <taxon>Viruses</taxon>
        <taxon>Duplodnaviria</taxon>
        <taxon>Heunggongvirae</taxon>
        <taxon>Uroviricota</taxon>
        <taxon>Caudoviricetes</taxon>
    </lineage>
</organism>
<reference evidence="1" key="1">
    <citation type="journal article" date="2021" name="Proc. Natl. Acad. Sci. U.S.A.">
        <title>A Catalog of Tens of Thousands of Viruses from Human Metagenomes Reveals Hidden Associations with Chronic Diseases.</title>
        <authorList>
            <person name="Tisza M.J."/>
            <person name="Buck C.B."/>
        </authorList>
    </citation>
    <scope>NUCLEOTIDE SEQUENCE</scope>
    <source>
        <strain evidence="1">Cttkn18</strain>
    </source>
</reference>
<evidence type="ECO:0000313" key="1">
    <source>
        <dbReference type="EMBL" id="DAD68488.1"/>
    </source>
</evidence>
<dbReference type="EMBL" id="BK014703">
    <property type="protein sequence ID" value="DAD68488.1"/>
    <property type="molecule type" value="Genomic_DNA"/>
</dbReference>
<protein>
    <submittedName>
        <fullName evidence="1">Uncharacterized protein</fullName>
    </submittedName>
</protein>
<name>A0A8S5LEU9_9CAUD</name>
<accession>A0A8S5LEU9</accession>